<sequence>MKSILLLLGLLSFTIAEESQLLKQFSEGYDNFTTHIYKELIRSTSKNFIVCPLSVDVLLALISSGAEGETSKQITNALNLPEKHEDVHKTFSDLSPYLQGNDKYDLTAANKIYIKEGFNISDKYLNISKDIFNAEIQSVNFTNNVETANEINKWVENKTHNKITNIVNPSIFDVNTINVLINAIYFHGKWVKEFDEMFSARSSFHVNRNSSVETDTMLLVNECEYYESIELEAKFLKLDYQGGDVSMHIVLPNDIEGLAALEEKMTDVLIPPPYEMYSVYATVPKFKIETEIKFIPILQSLGIKDLFEDTADLRGILAEQENLSVSEVIQKAFIEVDEKGTTAAATTFALIDIRSGNSNSAFFNADHPFLFYLRLNKVGINFFVGRYISP</sequence>
<dbReference type="PANTHER" id="PTHR11461">
    <property type="entry name" value="SERINE PROTEASE INHIBITOR, SERPIN"/>
    <property type="match status" value="1"/>
</dbReference>
<feature type="domain" description="Serpin" evidence="6">
    <location>
        <begin position="34"/>
        <end position="390"/>
    </location>
</feature>
<name>A0A8K0CZ64_IGNLU</name>
<dbReference type="Pfam" id="PF00079">
    <property type="entry name" value="Serpin"/>
    <property type="match status" value="1"/>
</dbReference>
<evidence type="ECO:0000256" key="2">
    <source>
        <dbReference type="ARBA" id="ARBA00022690"/>
    </source>
</evidence>
<keyword evidence="5" id="KW-0732">Signal</keyword>
<dbReference type="InterPro" id="IPR036186">
    <property type="entry name" value="Serpin_sf"/>
</dbReference>
<comment type="similarity">
    <text evidence="1 4">Belongs to the serpin family.</text>
</comment>
<dbReference type="InterPro" id="IPR000215">
    <property type="entry name" value="Serpin_fam"/>
</dbReference>
<dbReference type="OrthoDB" id="9518664at2759"/>
<proteinExistence type="inferred from homology"/>
<reference evidence="7" key="1">
    <citation type="submission" date="2019-08" db="EMBL/GenBank/DDBJ databases">
        <title>The genome of the North American firefly Photinus pyralis.</title>
        <authorList>
            <consortium name="Photinus pyralis genome working group"/>
            <person name="Fallon T.R."/>
            <person name="Sander Lower S.E."/>
            <person name="Weng J.-K."/>
        </authorList>
    </citation>
    <scope>NUCLEOTIDE SEQUENCE</scope>
    <source>
        <strain evidence="7">TRF0915ILg1</strain>
        <tissue evidence="7">Whole body</tissue>
    </source>
</reference>
<dbReference type="Gene3D" id="2.30.39.10">
    <property type="entry name" value="Alpha-1-antitrypsin, domain 1"/>
    <property type="match status" value="1"/>
</dbReference>
<dbReference type="SMART" id="SM00093">
    <property type="entry name" value="SERPIN"/>
    <property type="match status" value="1"/>
</dbReference>
<evidence type="ECO:0000256" key="1">
    <source>
        <dbReference type="ARBA" id="ARBA00009500"/>
    </source>
</evidence>
<keyword evidence="8" id="KW-1185">Reference proteome</keyword>
<dbReference type="InterPro" id="IPR042178">
    <property type="entry name" value="Serpin_sf_1"/>
</dbReference>
<dbReference type="GO" id="GO:0004867">
    <property type="term" value="F:serine-type endopeptidase inhibitor activity"/>
    <property type="evidence" value="ECO:0007669"/>
    <property type="project" value="UniProtKB-KW"/>
</dbReference>
<evidence type="ECO:0000259" key="6">
    <source>
        <dbReference type="SMART" id="SM00093"/>
    </source>
</evidence>
<dbReference type="Proteomes" id="UP000801492">
    <property type="component" value="Unassembled WGS sequence"/>
</dbReference>
<evidence type="ECO:0000313" key="7">
    <source>
        <dbReference type="EMBL" id="KAF2895114.1"/>
    </source>
</evidence>
<dbReference type="PROSITE" id="PS00284">
    <property type="entry name" value="SERPIN"/>
    <property type="match status" value="1"/>
</dbReference>
<dbReference type="Gene3D" id="3.30.497.10">
    <property type="entry name" value="Antithrombin, subunit I, domain 2"/>
    <property type="match status" value="1"/>
</dbReference>
<evidence type="ECO:0000313" key="8">
    <source>
        <dbReference type="Proteomes" id="UP000801492"/>
    </source>
</evidence>
<organism evidence="7 8">
    <name type="scientific">Ignelater luminosus</name>
    <name type="common">Cucubano</name>
    <name type="synonym">Pyrophorus luminosus</name>
    <dbReference type="NCBI Taxonomy" id="2038154"/>
    <lineage>
        <taxon>Eukaryota</taxon>
        <taxon>Metazoa</taxon>
        <taxon>Ecdysozoa</taxon>
        <taxon>Arthropoda</taxon>
        <taxon>Hexapoda</taxon>
        <taxon>Insecta</taxon>
        <taxon>Pterygota</taxon>
        <taxon>Neoptera</taxon>
        <taxon>Endopterygota</taxon>
        <taxon>Coleoptera</taxon>
        <taxon>Polyphaga</taxon>
        <taxon>Elateriformia</taxon>
        <taxon>Elateroidea</taxon>
        <taxon>Elateridae</taxon>
        <taxon>Agrypninae</taxon>
        <taxon>Pyrophorini</taxon>
        <taxon>Ignelater</taxon>
    </lineage>
</organism>
<dbReference type="InterPro" id="IPR023796">
    <property type="entry name" value="Serpin_dom"/>
</dbReference>
<dbReference type="InterPro" id="IPR023795">
    <property type="entry name" value="Serpin_CS"/>
</dbReference>
<feature type="signal peptide" evidence="5">
    <location>
        <begin position="1"/>
        <end position="16"/>
    </location>
</feature>
<dbReference type="GO" id="GO:0005615">
    <property type="term" value="C:extracellular space"/>
    <property type="evidence" value="ECO:0007669"/>
    <property type="project" value="InterPro"/>
</dbReference>
<dbReference type="PANTHER" id="PTHR11461:SF211">
    <property type="entry name" value="GH10112P-RELATED"/>
    <property type="match status" value="1"/>
</dbReference>
<dbReference type="SUPFAM" id="SSF56574">
    <property type="entry name" value="Serpins"/>
    <property type="match status" value="1"/>
</dbReference>
<keyword evidence="3" id="KW-0722">Serine protease inhibitor</keyword>
<comment type="caution">
    <text evidence="7">The sequence shown here is derived from an EMBL/GenBank/DDBJ whole genome shotgun (WGS) entry which is preliminary data.</text>
</comment>
<evidence type="ECO:0000256" key="4">
    <source>
        <dbReference type="RuleBase" id="RU000411"/>
    </source>
</evidence>
<dbReference type="EMBL" id="VTPC01006235">
    <property type="protein sequence ID" value="KAF2895114.1"/>
    <property type="molecule type" value="Genomic_DNA"/>
</dbReference>
<accession>A0A8K0CZ64</accession>
<dbReference type="AlphaFoldDB" id="A0A8K0CZ64"/>
<evidence type="ECO:0000256" key="5">
    <source>
        <dbReference type="SAM" id="SignalP"/>
    </source>
</evidence>
<feature type="chain" id="PRO_5035471018" description="Serpin domain-containing protein" evidence="5">
    <location>
        <begin position="17"/>
        <end position="390"/>
    </location>
</feature>
<gene>
    <name evidence="7" type="ORF">ILUMI_11059</name>
</gene>
<dbReference type="InterPro" id="IPR042185">
    <property type="entry name" value="Serpin_sf_2"/>
</dbReference>
<protein>
    <recommendedName>
        <fullName evidence="6">Serpin domain-containing protein</fullName>
    </recommendedName>
</protein>
<keyword evidence="2" id="KW-0646">Protease inhibitor</keyword>
<evidence type="ECO:0000256" key="3">
    <source>
        <dbReference type="ARBA" id="ARBA00022900"/>
    </source>
</evidence>